<protein>
    <submittedName>
        <fullName evidence="1">Uncharacterized protein</fullName>
    </submittedName>
</protein>
<name>A0A7W9QJD0_9ACTN</name>
<comment type="caution">
    <text evidence="1">The sequence shown here is derived from an EMBL/GenBank/DDBJ whole genome shotgun (WGS) entry which is preliminary data.</text>
</comment>
<sequence length="114" mass="12580">MAAAPAQADVCNVGGGRIICEYGVAKYTFDHGVKQEFAIGTDYAVWTRYTDKSGRWNAWSSMGGVARSGVQICPLPHDTFYIAVTGTDGQQWERIRYSYPEGNWSEWERGSGCG</sequence>
<accession>A0A7W9QJD0</accession>
<evidence type="ECO:0000313" key="2">
    <source>
        <dbReference type="Proteomes" id="UP000588098"/>
    </source>
</evidence>
<proteinExistence type="predicted"/>
<dbReference type="AlphaFoldDB" id="A0A7W9QJD0"/>
<evidence type="ECO:0000313" key="1">
    <source>
        <dbReference type="EMBL" id="MBB5940347.1"/>
    </source>
</evidence>
<organism evidence="1 2">
    <name type="scientific">Streptomyces zagrosensis</name>
    <dbReference type="NCBI Taxonomy" id="1042984"/>
    <lineage>
        <taxon>Bacteria</taxon>
        <taxon>Bacillati</taxon>
        <taxon>Actinomycetota</taxon>
        <taxon>Actinomycetes</taxon>
        <taxon>Kitasatosporales</taxon>
        <taxon>Streptomycetaceae</taxon>
        <taxon>Streptomyces</taxon>
    </lineage>
</organism>
<dbReference type="SUPFAM" id="SSF89372">
    <property type="entry name" value="Fucose-specific lectin"/>
    <property type="match status" value="1"/>
</dbReference>
<keyword evidence="2" id="KW-1185">Reference proteome</keyword>
<gene>
    <name evidence="1" type="ORF">FHS42_007445</name>
</gene>
<dbReference type="Proteomes" id="UP000588098">
    <property type="component" value="Unassembled WGS sequence"/>
</dbReference>
<dbReference type="EMBL" id="JACHJL010000041">
    <property type="protein sequence ID" value="MBB5940347.1"/>
    <property type="molecule type" value="Genomic_DNA"/>
</dbReference>
<dbReference type="RefSeq" id="WP_184580399.1">
    <property type="nucleotide sequence ID" value="NZ_JACHJL010000041.1"/>
</dbReference>
<reference evidence="1 2" key="1">
    <citation type="submission" date="2020-08" db="EMBL/GenBank/DDBJ databases">
        <title>Genomic Encyclopedia of Type Strains, Phase III (KMG-III): the genomes of soil and plant-associated and newly described type strains.</title>
        <authorList>
            <person name="Whitman W."/>
        </authorList>
    </citation>
    <scope>NUCLEOTIDE SEQUENCE [LARGE SCALE GENOMIC DNA]</scope>
    <source>
        <strain evidence="1 2">CECT 8305</strain>
    </source>
</reference>